<organism evidence="2 3">
    <name type="scientific">Gloeocapsopsis dulcis AAB1 = 1H9</name>
    <dbReference type="NCBI Taxonomy" id="1433147"/>
    <lineage>
        <taxon>Bacteria</taxon>
        <taxon>Bacillati</taxon>
        <taxon>Cyanobacteriota</taxon>
        <taxon>Cyanophyceae</taxon>
        <taxon>Oscillatoriophycideae</taxon>
        <taxon>Chroococcales</taxon>
        <taxon>Chroococcaceae</taxon>
        <taxon>Gloeocapsopsis</taxon>
        <taxon>Gloeocapsopsis dulcis</taxon>
    </lineage>
</organism>
<dbReference type="EMBL" id="NAPY01000022">
    <property type="protein sequence ID" value="MUL37527.1"/>
    <property type="molecule type" value="Genomic_DNA"/>
</dbReference>
<feature type="transmembrane region" description="Helical" evidence="1">
    <location>
        <begin position="7"/>
        <end position="29"/>
    </location>
</feature>
<proteinExistence type="predicted"/>
<evidence type="ECO:0000313" key="2">
    <source>
        <dbReference type="EMBL" id="MUL37527.1"/>
    </source>
</evidence>
<name>A0A6N8FZG7_9CHRO</name>
<comment type="caution">
    <text evidence="2">The sequence shown here is derived from an EMBL/GenBank/DDBJ whole genome shotgun (WGS) entry which is preliminary data.</text>
</comment>
<sequence>MTAFKTFAIATGWGNLLFFTIVGLLLFVLPQLATVSTPILSAYILTITYLLVPFQNILQRLPALFRANVALQKVERMTV</sequence>
<dbReference type="RefSeq" id="WP_196601629.1">
    <property type="nucleotide sequence ID" value="NZ_CAWNSU010000060.1"/>
</dbReference>
<evidence type="ECO:0000256" key="1">
    <source>
        <dbReference type="SAM" id="Phobius"/>
    </source>
</evidence>
<keyword evidence="1" id="KW-0812">Transmembrane</keyword>
<gene>
    <name evidence="2" type="ORF">BWI75_14625</name>
</gene>
<dbReference type="AlphaFoldDB" id="A0A6N8FZG7"/>
<dbReference type="Proteomes" id="UP000441797">
    <property type="component" value="Unassembled WGS sequence"/>
</dbReference>
<feature type="transmembrane region" description="Helical" evidence="1">
    <location>
        <begin position="35"/>
        <end position="52"/>
    </location>
</feature>
<keyword evidence="3" id="KW-1185">Reference proteome</keyword>
<keyword evidence="1" id="KW-1133">Transmembrane helix</keyword>
<protein>
    <submittedName>
        <fullName evidence="2">Uncharacterized protein</fullName>
    </submittedName>
</protein>
<keyword evidence="1" id="KW-0472">Membrane</keyword>
<reference evidence="2 3" key="1">
    <citation type="journal article" date="2019" name="Front. Microbiol.">
        <title>Genomic Features for Desiccation Tolerance and Sugar Biosynthesis in the Extremophile Gloeocapsopsis sp. UTEX B3054.</title>
        <authorList>
            <person name="Urrejola C."/>
            <person name="Alcorta J."/>
            <person name="Salas L."/>
            <person name="Vasquez M."/>
            <person name="Polz M.F."/>
            <person name="Vicuna R."/>
            <person name="Diez B."/>
        </authorList>
    </citation>
    <scope>NUCLEOTIDE SEQUENCE [LARGE SCALE GENOMIC DNA]</scope>
    <source>
        <strain evidence="2 3">1H9</strain>
    </source>
</reference>
<accession>A0A6N8FZG7</accession>
<evidence type="ECO:0000313" key="3">
    <source>
        <dbReference type="Proteomes" id="UP000441797"/>
    </source>
</evidence>